<dbReference type="Proteomes" id="UP001303046">
    <property type="component" value="Unassembled WGS sequence"/>
</dbReference>
<gene>
    <name evidence="1" type="primary">Necator_chrV.g19400</name>
    <name evidence="1" type="ORF">RB195_014608</name>
</gene>
<keyword evidence="2" id="KW-1185">Reference proteome</keyword>
<proteinExistence type="predicted"/>
<reference evidence="1 2" key="1">
    <citation type="submission" date="2023-08" db="EMBL/GenBank/DDBJ databases">
        <title>A Necator americanus chromosomal reference genome.</title>
        <authorList>
            <person name="Ilik V."/>
            <person name="Petrzelkova K.J."/>
            <person name="Pardy F."/>
            <person name="Fuh T."/>
            <person name="Niatou-Singa F.S."/>
            <person name="Gouil Q."/>
            <person name="Baker L."/>
            <person name="Ritchie M.E."/>
            <person name="Jex A.R."/>
            <person name="Gazzola D."/>
            <person name="Li H."/>
            <person name="Toshio Fujiwara R."/>
            <person name="Zhan B."/>
            <person name="Aroian R.V."/>
            <person name="Pafco B."/>
            <person name="Schwarz E.M."/>
        </authorList>
    </citation>
    <scope>NUCLEOTIDE SEQUENCE [LARGE SCALE GENOMIC DNA]</scope>
    <source>
        <strain evidence="1 2">Aroian</strain>
        <tissue evidence="1">Whole animal</tissue>
    </source>
</reference>
<organism evidence="1 2">
    <name type="scientific">Necator americanus</name>
    <name type="common">Human hookworm</name>
    <dbReference type="NCBI Taxonomy" id="51031"/>
    <lineage>
        <taxon>Eukaryota</taxon>
        <taxon>Metazoa</taxon>
        <taxon>Ecdysozoa</taxon>
        <taxon>Nematoda</taxon>
        <taxon>Chromadorea</taxon>
        <taxon>Rhabditida</taxon>
        <taxon>Rhabditina</taxon>
        <taxon>Rhabditomorpha</taxon>
        <taxon>Strongyloidea</taxon>
        <taxon>Ancylostomatidae</taxon>
        <taxon>Bunostominae</taxon>
        <taxon>Necator</taxon>
    </lineage>
</organism>
<evidence type="ECO:0000313" key="2">
    <source>
        <dbReference type="Proteomes" id="UP001303046"/>
    </source>
</evidence>
<evidence type="ECO:0000313" key="1">
    <source>
        <dbReference type="EMBL" id="KAK6756302.1"/>
    </source>
</evidence>
<evidence type="ECO:0008006" key="3">
    <source>
        <dbReference type="Google" id="ProtNLM"/>
    </source>
</evidence>
<comment type="caution">
    <text evidence="1">The sequence shown here is derived from an EMBL/GenBank/DDBJ whole genome shotgun (WGS) entry which is preliminary data.</text>
</comment>
<accession>A0ABR1E0V8</accession>
<name>A0ABR1E0V8_NECAM</name>
<sequence length="91" mass="10272">MWGGRSCFMRSLPPLYDVLGSSLSPLLFILCMDTITKEIQKQHLWTLLFADGVMLTSKFRDDLQKQVLEGSAAAIWIAPQHMVQFVSMAPN</sequence>
<protein>
    <recommendedName>
        <fullName evidence="3">Reverse transcriptase domain-containing protein</fullName>
    </recommendedName>
</protein>
<dbReference type="EMBL" id="JAVFWL010000005">
    <property type="protein sequence ID" value="KAK6756302.1"/>
    <property type="molecule type" value="Genomic_DNA"/>
</dbReference>